<evidence type="ECO:0000313" key="4">
    <source>
        <dbReference type="EMBL" id="USW52468.1"/>
    </source>
</evidence>
<evidence type="ECO:0000256" key="2">
    <source>
        <dbReference type="SAM" id="Phobius"/>
    </source>
</evidence>
<keyword evidence="5" id="KW-1185">Reference proteome</keyword>
<keyword evidence="2" id="KW-0812">Transmembrane</keyword>
<dbReference type="Proteomes" id="UP001056384">
    <property type="component" value="Chromosome 4"/>
</dbReference>
<sequence length="378" mass="42465">MDSPIAPDATSTRSRDDFVLESDEKSVENGLGLTRPPLAALRTETGWSQSSATTFAKEGHRRDTVLSSGSSAFPPRLERQPTWKPEAEALHGYPMLAAMLGTRENYAIYRSFAALNSRNLLYHQAKLTHLEHEMHALEQDFESEQLHYKVEHLFADETCEPGTPVHRLREKYKELSHALDKYNHLLLQQAKLHSLSKPDGTFVESIWNFINSDTTPNPNWLKHPENTAYAIIDGTTQPLQDDLVTLNRAFREQDPFAKFFTSTFLGWWHSIYSKFRAPDGDMGEYIYGDKKVSTAMRAFVMVIASALPTCSIVALYFIQDAIMRLLFIVLFSAVFASALTIFTEARSIDVFTASVALASVQVVFVGTAFGNGNDEGRN</sequence>
<dbReference type="InterPro" id="IPR046529">
    <property type="entry name" value="DUF6594"/>
</dbReference>
<dbReference type="PANTHER" id="PTHR34502">
    <property type="entry name" value="DUF6594 DOMAIN-CONTAINING PROTEIN-RELATED"/>
    <property type="match status" value="1"/>
</dbReference>
<dbReference type="AlphaFoldDB" id="A0A9Q9AUP7"/>
<feature type="transmembrane region" description="Helical" evidence="2">
    <location>
        <begin position="350"/>
        <end position="369"/>
    </location>
</feature>
<feature type="transmembrane region" description="Helical" evidence="2">
    <location>
        <begin position="324"/>
        <end position="343"/>
    </location>
</feature>
<accession>A0A9Q9AUP7</accession>
<dbReference type="OrthoDB" id="5342093at2759"/>
<keyword evidence="2" id="KW-0472">Membrane</keyword>
<feature type="transmembrane region" description="Helical" evidence="2">
    <location>
        <begin position="298"/>
        <end position="318"/>
    </location>
</feature>
<feature type="domain" description="DUF6594" evidence="3">
    <location>
        <begin position="93"/>
        <end position="362"/>
    </location>
</feature>
<protein>
    <recommendedName>
        <fullName evidence="3">DUF6594 domain-containing protein</fullName>
    </recommendedName>
</protein>
<organism evidence="4 5">
    <name type="scientific">Septoria linicola</name>
    <dbReference type="NCBI Taxonomy" id="215465"/>
    <lineage>
        <taxon>Eukaryota</taxon>
        <taxon>Fungi</taxon>
        <taxon>Dikarya</taxon>
        <taxon>Ascomycota</taxon>
        <taxon>Pezizomycotina</taxon>
        <taxon>Dothideomycetes</taxon>
        <taxon>Dothideomycetidae</taxon>
        <taxon>Mycosphaerellales</taxon>
        <taxon>Mycosphaerellaceae</taxon>
        <taxon>Septoria</taxon>
    </lineage>
</organism>
<feature type="compositionally biased region" description="Polar residues" evidence="1">
    <location>
        <begin position="45"/>
        <end position="54"/>
    </location>
</feature>
<evidence type="ECO:0000313" key="5">
    <source>
        <dbReference type="Proteomes" id="UP001056384"/>
    </source>
</evidence>
<evidence type="ECO:0000259" key="3">
    <source>
        <dbReference type="Pfam" id="PF20237"/>
    </source>
</evidence>
<dbReference type="PANTHER" id="PTHR34502:SF5">
    <property type="entry name" value="DUF6594 DOMAIN-CONTAINING PROTEIN"/>
    <property type="match status" value="1"/>
</dbReference>
<name>A0A9Q9AUP7_9PEZI</name>
<evidence type="ECO:0000256" key="1">
    <source>
        <dbReference type="SAM" id="MobiDB-lite"/>
    </source>
</evidence>
<dbReference type="EMBL" id="CP099421">
    <property type="protein sequence ID" value="USW52468.1"/>
    <property type="molecule type" value="Genomic_DNA"/>
</dbReference>
<feature type="region of interest" description="Disordered" evidence="1">
    <location>
        <begin position="1"/>
        <end position="79"/>
    </location>
</feature>
<dbReference type="Pfam" id="PF20237">
    <property type="entry name" value="DUF6594"/>
    <property type="match status" value="1"/>
</dbReference>
<keyword evidence="2" id="KW-1133">Transmembrane helix</keyword>
<gene>
    <name evidence="4" type="ORF">Slin15195_G057870</name>
</gene>
<reference evidence="4" key="1">
    <citation type="submission" date="2022-06" db="EMBL/GenBank/DDBJ databases">
        <title>Complete genome sequences of two strains of the flax pathogen Septoria linicola.</title>
        <authorList>
            <person name="Lapalu N."/>
            <person name="Simon A."/>
            <person name="Demenou B."/>
            <person name="Paumier D."/>
            <person name="Guillot M.-P."/>
            <person name="Gout L."/>
            <person name="Valade R."/>
        </authorList>
    </citation>
    <scope>NUCLEOTIDE SEQUENCE</scope>
    <source>
        <strain evidence="4">SE15195</strain>
    </source>
</reference>
<feature type="compositionally biased region" description="Basic and acidic residues" evidence="1">
    <location>
        <begin position="13"/>
        <end position="27"/>
    </location>
</feature>
<proteinExistence type="predicted"/>